<reference evidence="8 9" key="1">
    <citation type="journal article" date="2016" name="Genome Biol. Evol.">
        <title>Divergent and convergent evolution of fungal pathogenicity.</title>
        <authorList>
            <person name="Shang Y."/>
            <person name="Xiao G."/>
            <person name="Zheng P."/>
            <person name="Cen K."/>
            <person name="Zhan S."/>
            <person name="Wang C."/>
        </authorList>
    </citation>
    <scope>NUCLEOTIDE SEQUENCE [LARGE SCALE GENOMIC DNA]</scope>
    <source>
        <strain evidence="8 9">RCEF 2490</strain>
    </source>
</reference>
<dbReference type="InterPro" id="IPR018305">
    <property type="entry name" value="Ribosomal_m50"/>
</dbReference>
<organism evidence="8 9">
    <name type="scientific">Moelleriella libera RCEF 2490</name>
    <dbReference type="NCBI Taxonomy" id="1081109"/>
    <lineage>
        <taxon>Eukaryota</taxon>
        <taxon>Fungi</taxon>
        <taxon>Dikarya</taxon>
        <taxon>Ascomycota</taxon>
        <taxon>Pezizomycotina</taxon>
        <taxon>Sordariomycetes</taxon>
        <taxon>Hypocreomycetidae</taxon>
        <taxon>Hypocreales</taxon>
        <taxon>Clavicipitaceae</taxon>
        <taxon>Moelleriella</taxon>
    </lineage>
</organism>
<name>A0A168F2X1_9HYPO</name>
<evidence type="ECO:0000256" key="2">
    <source>
        <dbReference type="ARBA" id="ARBA00008860"/>
    </source>
</evidence>
<keyword evidence="3 8" id="KW-0689">Ribosomal protein</keyword>
<comment type="subcellular location">
    <subcellularLocation>
        <location evidence="1">Mitochondrion</location>
    </subcellularLocation>
</comment>
<dbReference type="GO" id="GO:0005739">
    <property type="term" value="C:mitochondrion"/>
    <property type="evidence" value="ECO:0007669"/>
    <property type="project" value="UniProtKB-SubCell"/>
</dbReference>
<evidence type="ECO:0000256" key="4">
    <source>
        <dbReference type="ARBA" id="ARBA00023128"/>
    </source>
</evidence>
<proteinExistence type="inferred from homology"/>
<accession>A0A168F2X1</accession>
<feature type="compositionally biased region" description="Basic and acidic residues" evidence="7">
    <location>
        <begin position="114"/>
        <end position="125"/>
    </location>
</feature>
<evidence type="ECO:0000256" key="7">
    <source>
        <dbReference type="SAM" id="MobiDB-lite"/>
    </source>
</evidence>
<dbReference type="GO" id="GO:0005840">
    <property type="term" value="C:ribosome"/>
    <property type="evidence" value="ECO:0007669"/>
    <property type="project" value="UniProtKB-KW"/>
</dbReference>
<dbReference type="GO" id="GO:1990904">
    <property type="term" value="C:ribonucleoprotein complex"/>
    <property type="evidence" value="ECO:0007669"/>
    <property type="project" value="UniProtKB-KW"/>
</dbReference>
<evidence type="ECO:0000313" key="9">
    <source>
        <dbReference type="Proteomes" id="UP000078544"/>
    </source>
</evidence>
<gene>
    <name evidence="8" type="ORF">AAL_01989</name>
</gene>
<dbReference type="EMBL" id="AZGY01000003">
    <property type="protein sequence ID" value="KZZ99417.1"/>
    <property type="molecule type" value="Genomic_DNA"/>
</dbReference>
<dbReference type="AlphaFoldDB" id="A0A168F2X1"/>
<keyword evidence="9" id="KW-1185">Reference proteome</keyword>
<evidence type="ECO:0000256" key="6">
    <source>
        <dbReference type="ARBA" id="ARBA00035183"/>
    </source>
</evidence>
<protein>
    <recommendedName>
        <fullName evidence="6">Large ribosomal subunit protein mL50</fullName>
    </recommendedName>
</protein>
<evidence type="ECO:0000313" key="8">
    <source>
        <dbReference type="EMBL" id="KZZ99417.1"/>
    </source>
</evidence>
<dbReference type="STRING" id="1081109.A0A168F2X1"/>
<keyword evidence="5" id="KW-0687">Ribonucleoprotein</keyword>
<evidence type="ECO:0000256" key="1">
    <source>
        <dbReference type="ARBA" id="ARBA00004173"/>
    </source>
</evidence>
<sequence length="399" mass="43885">MSRLPRMRRLTSLSAAAIPTATPSSLSSSLHRAPLAARRAISSTCASRGKNTDWVRGKLWKGEAPGPEDPYTQRIEPDGNDAPPSTLPEEALKVQRRDKTPAAVRNSRLVLPPRRSEAATEKELAASDPSYTPATDAQELSEVSRLSAWWDEEGHWGEESQFRGFGASDKVVDRAVVEVYLRQAVVEVLALQQTGVLSEWATRKWRRGSRAELDQVLTAKIDVQDGRATLTGDVAAATTAIAQNLAPKDGEEDETQLSEDDRITAGEAREMVKTWDSAWHGLVLNDQMKFALRKRLYQITGNLVPDAKLGAAVTVKHLLTLASKQPPPKKLAELLGRRSDVHQLANVKVHSRKVGPVEKETAVGRWKVIEEELTKRGLPVLGTAGLTKHKELHWLKGKA</sequence>
<comment type="caution">
    <text evidence="8">The sequence shown here is derived from an EMBL/GenBank/DDBJ whole genome shotgun (WGS) entry which is preliminary data.</text>
</comment>
<comment type="similarity">
    <text evidence="2">Belongs to the mitochondrion-specific ribosomal protein mL50 family.</text>
</comment>
<dbReference type="OrthoDB" id="6220758at2759"/>
<dbReference type="Proteomes" id="UP000078544">
    <property type="component" value="Unassembled WGS sequence"/>
</dbReference>
<feature type="compositionally biased region" description="Basic and acidic residues" evidence="7">
    <location>
        <begin position="90"/>
        <end position="100"/>
    </location>
</feature>
<keyword evidence="4" id="KW-0496">Mitochondrion</keyword>
<evidence type="ECO:0000256" key="3">
    <source>
        <dbReference type="ARBA" id="ARBA00022980"/>
    </source>
</evidence>
<evidence type="ECO:0000256" key="5">
    <source>
        <dbReference type="ARBA" id="ARBA00023274"/>
    </source>
</evidence>
<dbReference type="Pfam" id="PF10501">
    <property type="entry name" value="Ribosomal_L50"/>
    <property type="match status" value="1"/>
</dbReference>
<feature type="region of interest" description="Disordered" evidence="7">
    <location>
        <begin position="56"/>
        <end position="138"/>
    </location>
</feature>